<feature type="domain" description="Methyl-accepting transducer" evidence="10">
    <location>
        <begin position="412"/>
        <end position="648"/>
    </location>
</feature>
<dbReference type="PANTHER" id="PTHR32089:SF119">
    <property type="entry name" value="METHYL-ACCEPTING CHEMOTAXIS PROTEIN CTPL"/>
    <property type="match status" value="1"/>
</dbReference>
<comment type="caution">
    <text evidence="12">The sequence shown here is derived from an EMBL/GenBank/DDBJ whole genome shotgun (WGS) entry which is preliminary data.</text>
</comment>
<evidence type="ECO:0000256" key="9">
    <source>
        <dbReference type="SAM" id="Phobius"/>
    </source>
</evidence>
<dbReference type="AlphaFoldDB" id="A0A554X509"/>
<dbReference type="Proteomes" id="UP000317763">
    <property type="component" value="Unassembled WGS sequence"/>
</dbReference>
<gene>
    <name evidence="12" type="primary">pctB</name>
    <name evidence="12" type="ORF">Ttaiw_01768</name>
</gene>
<dbReference type="Gene3D" id="1.10.287.950">
    <property type="entry name" value="Methyl-accepting chemotaxis protein"/>
    <property type="match status" value="1"/>
</dbReference>
<dbReference type="GO" id="GO:0016020">
    <property type="term" value="C:membrane"/>
    <property type="evidence" value="ECO:0007669"/>
    <property type="project" value="UniProtKB-SubCell"/>
</dbReference>
<evidence type="ECO:0000256" key="3">
    <source>
        <dbReference type="ARBA" id="ARBA00022989"/>
    </source>
</evidence>
<evidence type="ECO:0000313" key="13">
    <source>
        <dbReference type="Proteomes" id="UP000317763"/>
    </source>
</evidence>
<evidence type="ECO:0000256" key="6">
    <source>
        <dbReference type="ARBA" id="ARBA00029447"/>
    </source>
</evidence>
<keyword evidence="4 9" id="KW-0472">Membrane</keyword>
<dbReference type="SMART" id="SM00283">
    <property type="entry name" value="MA"/>
    <property type="match status" value="1"/>
</dbReference>
<evidence type="ECO:0000256" key="2">
    <source>
        <dbReference type="ARBA" id="ARBA00022692"/>
    </source>
</evidence>
<dbReference type="EMBL" id="VJOM01000019">
    <property type="protein sequence ID" value="TSE30836.1"/>
    <property type="molecule type" value="Genomic_DNA"/>
</dbReference>
<feature type="coiled-coil region" evidence="8">
    <location>
        <begin position="251"/>
        <end position="306"/>
    </location>
</feature>
<evidence type="ECO:0000259" key="10">
    <source>
        <dbReference type="PROSITE" id="PS50111"/>
    </source>
</evidence>
<keyword evidence="8" id="KW-0175">Coiled coil</keyword>
<keyword evidence="3 9" id="KW-1133">Transmembrane helix</keyword>
<dbReference type="InterPro" id="IPR004089">
    <property type="entry name" value="MCPsignal_dom"/>
</dbReference>
<evidence type="ECO:0000256" key="5">
    <source>
        <dbReference type="ARBA" id="ARBA00023224"/>
    </source>
</evidence>
<evidence type="ECO:0000259" key="11">
    <source>
        <dbReference type="PROSITE" id="PS50885"/>
    </source>
</evidence>
<dbReference type="Pfam" id="PF13675">
    <property type="entry name" value="PilJ"/>
    <property type="match status" value="1"/>
</dbReference>
<sequence>MDLFERAQRALDRWMLGLNLDWIPGFGRLSHRRRRVVLTVAVLVFIVIGVAALVAYQVYSTRVAKYTDIAIRLQLLSQRSAKNAQRAALGDAKAFEQMLEARKGFTDGLNTLIGGGGGLPPSPAAFQDDLRALQQRWEASNKTIQGLVEQRAVLETLGRAYEANAARLKDLARLADELMAFAPAGSATADVVDGLVLQLSQLAIGAEAALAGDTLSTDVAVQLSQKLEEFRAALNVIKSGDAARGIAPLTEAAAQEKIKSMESLLQALEQEVGGQISSMTAVLAAKQSAQKLYDESEALLDALQQLYSRYAAMGTGGALPLSVSAFILAVLGTFMITIMNVQAARYKAQKAAEENARNQEAILRLLNEMADLAEGNLTVRATVSEDITGAIADSVNYAIEELRTLVQRINDAAQQLAESTAAAREDAQALLDASQRQAQQIGDTSEAVVSMSQSIGEVSRNAAESAEVAQTALQASQRGRDAVRQTIDGMNAIRDQIQETSKRIKRLGESSQEIGEIVDLIGGITEQTNVLALNAAIQAAAAGESGKGFAVVAEEVQRLAERSAQATRRIGAIVAAIQADTQEAIRAMERSTQGVVQGAARSDSAGEALSEIETISVRLANLIESISRAMAQQASTAEQVSANMRAILRVTEETAERTRHSAQTVASLNELSERLRVSVAGFQL</sequence>
<reference evidence="12 13" key="1">
    <citation type="submission" date="2019-07" db="EMBL/GenBank/DDBJ databases">
        <title>Tepidimonas taiwanensis I1-1 draft genome.</title>
        <authorList>
            <person name="Da Costa M.S."/>
            <person name="Froufe H.J.C."/>
            <person name="Egas C."/>
            <person name="Albuquerque L."/>
        </authorList>
    </citation>
    <scope>NUCLEOTIDE SEQUENCE [LARGE SCALE GENOMIC DNA]</scope>
    <source>
        <strain evidence="12 13">I1-1</strain>
    </source>
</reference>
<evidence type="ECO:0000313" key="12">
    <source>
        <dbReference type="EMBL" id="TSE30836.1"/>
    </source>
</evidence>
<dbReference type="PROSITE" id="PS50885">
    <property type="entry name" value="HAMP"/>
    <property type="match status" value="1"/>
</dbReference>
<keyword evidence="2 9" id="KW-0812">Transmembrane</keyword>
<keyword evidence="5 7" id="KW-0807">Transducer</keyword>
<dbReference type="PANTHER" id="PTHR32089">
    <property type="entry name" value="METHYL-ACCEPTING CHEMOTAXIS PROTEIN MCPB"/>
    <property type="match status" value="1"/>
</dbReference>
<dbReference type="SUPFAM" id="SSF58104">
    <property type="entry name" value="Methyl-accepting chemotaxis protein (MCP) signaling domain"/>
    <property type="match status" value="1"/>
</dbReference>
<dbReference type="GO" id="GO:0007165">
    <property type="term" value="P:signal transduction"/>
    <property type="evidence" value="ECO:0007669"/>
    <property type="project" value="UniProtKB-KW"/>
</dbReference>
<dbReference type="InterPro" id="IPR003660">
    <property type="entry name" value="HAMP_dom"/>
</dbReference>
<protein>
    <submittedName>
        <fullName evidence="12">Methyl-accepting chemotaxis protein PctB</fullName>
    </submittedName>
</protein>
<dbReference type="InterPro" id="IPR029095">
    <property type="entry name" value="NarX-like_N"/>
</dbReference>
<name>A0A554X509_9BURK</name>
<dbReference type="PROSITE" id="PS50111">
    <property type="entry name" value="CHEMOTAXIS_TRANSDUC_2"/>
    <property type="match status" value="1"/>
</dbReference>
<evidence type="ECO:0000256" key="1">
    <source>
        <dbReference type="ARBA" id="ARBA00004141"/>
    </source>
</evidence>
<keyword evidence="13" id="KW-1185">Reference proteome</keyword>
<proteinExistence type="inferred from homology"/>
<comment type="similarity">
    <text evidence="6">Belongs to the methyl-accepting chemotaxis (MCP) protein family.</text>
</comment>
<accession>A0A554X509</accession>
<evidence type="ECO:0000256" key="7">
    <source>
        <dbReference type="PROSITE-ProRule" id="PRU00284"/>
    </source>
</evidence>
<organism evidence="12 13">
    <name type="scientific">Tepidimonas taiwanensis</name>
    <dbReference type="NCBI Taxonomy" id="307486"/>
    <lineage>
        <taxon>Bacteria</taxon>
        <taxon>Pseudomonadati</taxon>
        <taxon>Pseudomonadota</taxon>
        <taxon>Betaproteobacteria</taxon>
        <taxon>Burkholderiales</taxon>
        <taxon>Tepidimonas</taxon>
    </lineage>
</organism>
<evidence type="ECO:0000256" key="4">
    <source>
        <dbReference type="ARBA" id="ARBA00023136"/>
    </source>
</evidence>
<dbReference type="Pfam" id="PF00015">
    <property type="entry name" value="MCPsignal"/>
    <property type="match status" value="1"/>
</dbReference>
<dbReference type="STRING" id="307486.GCA_000807215_00562"/>
<feature type="transmembrane region" description="Helical" evidence="9">
    <location>
        <begin position="36"/>
        <end position="59"/>
    </location>
</feature>
<dbReference type="FunFam" id="1.10.287.950:FF:000001">
    <property type="entry name" value="Methyl-accepting chemotaxis sensory transducer"/>
    <property type="match status" value="1"/>
</dbReference>
<evidence type="ECO:0000256" key="8">
    <source>
        <dbReference type="SAM" id="Coils"/>
    </source>
</evidence>
<comment type="subcellular location">
    <subcellularLocation>
        <location evidence="1">Membrane</location>
        <topology evidence="1">Multi-pass membrane protein</topology>
    </subcellularLocation>
</comment>
<dbReference type="GO" id="GO:0006935">
    <property type="term" value="P:chemotaxis"/>
    <property type="evidence" value="ECO:0007669"/>
    <property type="project" value="UniProtKB-ARBA"/>
</dbReference>
<feature type="transmembrane region" description="Helical" evidence="9">
    <location>
        <begin position="318"/>
        <end position="341"/>
    </location>
</feature>
<feature type="domain" description="HAMP" evidence="11">
    <location>
        <begin position="356"/>
        <end position="407"/>
    </location>
</feature>